<dbReference type="KEGG" id="hch:HCH_00684"/>
<dbReference type="Proteomes" id="UP000000238">
    <property type="component" value="Chromosome"/>
</dbReference>
<evidence type="ECO:0000313" key="3">
    <source>
        <dbReference type="Proteomes" id="UP000000238"/>
    </source>
</evidence>
<dbReference type="OrthoDB" id="9810066at2"/>
<feature type="domain" description="Phosphoribosyltransferase" evidence="1">
    <location>
        <begin position="8"/>
        <end position="182"/>
    </location>
</feature>
<dbReference type="SUPFAM" id="SSF53271">
    <property type="entry name" value="PRTase-like"/>
    <property type="match status" value="1"/>
</dbReference>
<reference evidence="2 3" key="1">
    <citation type="journal article" date="2005" name="Nucleic Acids Res.">
        <title>Genomic blueprint of Hahella chejuensis, a marine microbe producing an algicidal agent.</title>
        <authorList>
            <person name="Jeong H."/>
            <person name="Yim J.H."/>
            <person name="Lee C."/>
            <person name="Choi S.-H."/>
            <person name="Park Y.K."/>
            <person name="Yoon S.H."/>
            <person name="Hur C.-G."/>
            <person name="Kang H.-Y."/>
            <person name="Kim D."/>
            <person name="Lee H.H."/>
            <person name="Park K.H."/>
            <person name="Park S.-H."/>
            <person name="Park H.-S."/>
            <person name="Lee H.K."/>
            <person name="Oh T.K."/>
            <person name="Kim J.F."/>
        </authorList>
    </citation>
    <scope>NUCLEOTIDE SEQUENCE [LARGE SCALE GENOMIC DNA]</scope>
    <source>
        <strain evidence="2 3">KCTC 2396</strain>
    </source>
</reference>
<keyword evidence="2" id="KW-0808">Transferase</keyword>
<keyword evidence="3" id="KW-1185">Reference proteome</keyword>
<keyword evidence="2" id="KW-0328">Glycosyltransferase</keyword>
<dbReference type="HOGENOM" id="CLU_815766_0_0_6"/>
<proteinExistence type="predicted"/>
<dbReference type="AlphaFoldDB" id="Q2SP40"/>
<protein>
    <submittedName>
        <fullName evidence="2">Predicted phosphoribosyltransferase</fullName>
    </submittedName>
</protein>
<dbReference type="Pfam" id="PF00156">
    <property type="entry name" value="Pribosyltran"/>
    <property type="match status" value="1"/>
</dbReference>
<dbReference type="eggNOG" id="COG1926">
    <property type="taxonomic scope" value="Bacteria"/>
</dbReference>
<name>Q2SP40_HAHCH</name>
<dbReference type="InterPro" id="IPR000836">
    <property type="entry name" value="PRTase_dom"/>
</dbReference>
<dbReference type="Gene3D" id="3.30.1310.20">
    <property type="entry name" value="PRTase-like"/>
    <property type="match status" value="1"/>
</dbReference>
<gene>
    <name evidence="2" type="ordered locus">HCH_00684</name>
</gene>
<dbReference type="Gene3D" id="3.40.50.2020">
    <property type="match status" value="1"/>
</dbReference>
<accession>Q2SP40</accession>
<dbReference type="CDD" id="cd06223">
    <property type="entry name" value="PRTases_typeI"/>
    <property type="match status" value="1"/>
</dbReference>
<dbReference type="STRING" id="349521.HCH_00684"/>
<dbReference type="EMBL" id="CP000155">
    <property type="protein sequence ID" value="ABC27584.1"/>
    <property type="molecule type" value="Genomic_DNA"/>
</dbReference>
<dbReference type="GO" id="GO:0016757">
    <property type="term" value="F:glycosyltransferase activity"/>
    <property type="evidence" value="ECO:0007669"/>
    <property type="project" value="UniProtKB-KW"/>
</dbReference>
<evidence type="ECO:0000259" key="1">
    <source>
        <dbReference type="Pfam" id="PF00156"/>
    </source>
</evidence>
<sequence>MELPIKNRTTAGRMLAQSLISYRSRNNLLILALPRGGAPVAREIASALAAPLDLLLVRKLGAPMYPELAMGAIASGGAIVMNDDVVNIHHISEDDIAIVREREEKELRRRDLAYRGDRPMPEIKGRCVIVVDDGMATGATMKAGVAALRGMQPERIVVAIPVAPRDTVTELKAMVDEVVCLDTPEPFYAIGGCYTDFGQTSDKEVTDILQAAWAQEATNADEEPHSLEKTSWTEYCRQFSHEHHGWLVSFREEEPAAKQRHREMKFQNLPLQSLDYDEHDDVFQLSVLDTGKPHEISIFCPKRLAEAPHGASSALLQIDTGEGGSILLGFSETYAVAKAR</sequence>
<dbReference type="RefSeq" id="WP_011394661.1">
    <property type="nucleotide sequence ID" value="NC_007645.1"/>
</dbReference>
<organism evidence="2 3">
    <name type="scientific">Hahella chejuensis (strain KCTC 2396)</name>
    <dbReference type="NCBI Taxonomy" id="349521"/>
    <lineage>
        <taxon>Bacteria</taxon>
        <taxon>Pseudomonadati</taxon>
        <taxon>Pseudomonadota</taxon>
        <taxon>Gammaproteobacteria</taxon>
        <taxon>Oceanospirillales</taxon>
        <taxon>Hahellaceae</taxon>
        <taxon>Hahella</taxon>
    </lineage>
</organism>
<evidence type="ECO:0000313" key="2">
    <source>
        <dbReference type="EMBL" id="ABC27584.1"/>
    </source>
</evidence>
<dbReference type="InterPro" id="IPR029057">
    <property type="entry name" value="PRTase-like"/>
</dbReference>